<evidence type="ECO:0000313" key="3">
    <source>
        <dbReference type="Proteomes" id="UP000730482"/>
    </source>
</evidence>
<keyword evidence="3" id="KW-1185">Reference proteome</keyword>
<dbReference type="Pfam" id="PF06889">
    <property type="entry name" value="DUF1266"/>
    <property type="match status" value="1"/>
</dbReference>
<evidence type="ECO:0000313" key="2">
    <source>
        <dbReference type="EMBL" id="MBS2549216.1"/>
    </source>
</evidence>
<reference evidence="2 3" key="1">
    <citation type="submission" date="2020-02" db="EMBL/GenBank/DDBJ databases">
        <title>Acidophilic actinobacteria isolated from forest soil.</title>
        <authorList>
            <person name="Golinska P."/>
        </authorList>
    </citation>
    <scope>NUCLEOTIDE SEQUENCE [LARGE SCALE GENOMIC DNA]</scope>
    <source>
        <strain evidence="2 3">NL8</strain>
    </source>
</reference>
<dbReference type="RefSeq" id="WP_212010780.1">
    <property type="nucleotide sequence ID" value="NZ_JAAFYZ010000066.1"/>
</dbReference>
<evidence type="ECO:0000259" key="1">
    <source>
        <dbReference type="Pfam" id="PF06889"/>
    </source>
</evidence>
<gene>
    <name evidence="2" type="ORF">KGQ19_20335</name>
</gene>
<dbReference type="Proteomes" id="UP000730482">
    <property type="component" value="Unassembled WGS sequence"/>
</dbReference>
<proteinExistence type="predicted"/>
<accession>A0ABS5KT53</accession>
<dbReference type="EMBL" id="JAAFYZ010000066">
    <property type="protein sequence ID" value="MBS2549216.1"/>
    <property type="molecule type" value="Genomic_DNA"/>
</dbReference>
<sequence length="419" mass="47155">MTTDNWTAPSIDDQRLLAAQAADDEDAYLAALARLDVYVPRRDPDQASKFSLRKSVVKLNQFSVYGQLNNAIRGTSKSALTVSLDYDTHRRGARLILPVYTRALVPPEQPQGVYFHRVLFPSWVQSMAKQRQTMQLVINPGTPEERELNVGKAAQWMRKHPHLLGSWNALHGTVRTIYNEPTQGELARAMACGAHLAAGNAVPWNSLGYPGLNYHDEREALQEWWGIEGPVQWQNQVDRLLDNENPQPVDLVLGIRNERGAGVRPSGDPVHDTRLLTEAVEAWCRDRGAPEPLRQDMIDIAQWVVRCETWLRRDGALGPDQIVVTQDSWDWGRCVNMARWGVACGFCDRTTAEQIVLRAGSLCARAYPDWAALSVAYILGRVIKMGRQGNPEESYRDTLQIHQTLMRDPASPFLTVPLH</sequence>
<dbReference type="InterPro" id="IPR009677">
    <property type="entry name" value="DUF1266"/>
</dbReference>
<feature type="domain" description="DUF1266" evidence="1">
    <location>
        <begin position="221"/>
        <end position="417"/>
    </location>
</feature>
<organism evidence="2 3">
    <name type="scientific">Catenulispora pinistramenti</name>
    <dbReference type="NCBI Taxonomy" id="2705254"/>
    <lineage>
        <taxon>Bacteria</taxon>
        <taxon>Bacillati</taxon>
        <taxon>Actinomycetota</taxon>
        <taxon>Actinomycetes</taxon>
        <taxon>Catenulisporales</taxon>
        <taxon>Catenulisporaceae</taxon>
        <taxon>Catenulispora</taxon>
    </lineage>
</organism>
<name>A0ABS5KT53_9ACTN</name>
<protein>
    <submittedName>
        <fullName evidence="2">DUF1266 domain-containing protein</fullName>
    </submittedName>
</protein>
<comment type="caution">
    <text evidence="2">The sequence shown here is derived from an EMBL/GenBank/DDBJ whole genome shotgun (WGS) entry which is preliminary data.</text>
</comment>